<dbReference type="Proteomes" id="UP001221142">
    <property type="component" value="Unassembled WGS sequence"/>
</dbReference>
<keyword evidence="3" id="KW-0804">Transcription</keyword>
<dbReference type="InterPro" id="IPR019136">
    <property type="entry name" value="TF_IIIC_su-5_HTH"/>
</dbReference>
<dbReference type="GO" id="GO:0000127">
    <property type="term" value="C:transcription factor TFIIIC complex"/>
    <property type="evidence" value="ECO:0007669"/>
    <property type="project" value="InterPro"/>
</dbReference>
<evidence type="ECO:0000313" key="7">
    <source>
        <dbReference type="EMBL" id="KAJ7638617.1"/>
    </source>
</evidence>
<dbReference type="Pfam" id="PF09734">
    <property type="entry name" value="Tau95"/>
    <property type="match status" value="1"/>
</dbReference>
<dbReference type="GO" id="GO:0001003">
    <property type="term" value="F:RNA polymerase III type 2 promoter sequence-specific DNA binding"/>
    <property type="evidence" value="ECO:0007669"/>
    <property type="project" value="TreeGrafter"/>
</dbReference>
<dbReference type="GO" id="GO:0005634">
    <property type="term" value="C:nucleus"/>
    <property type="evidence" value="ECO:0007669"/>
    <property type="project" value="UniProtKB-SubCell"/>
</dbReference>
<feature type="domain" description="Transcription factor IIIC subunit Tfc1/Sfc1 triple barrel" evidence="6">
    <location>
        <begin position="9"/>
        <end position="127"/>
    </location>
</feature>
<evidence type="ECO:0000256" key="2">
    <source>
        <dbReference type="ARBA" id="ARBA00023125"/>
    </source>
</evidence>
<dbReference type="InterPro" id="IPR042536">
    <property type="entry name" value="TFIIIC_tauA_Sfc1"/>
</dbReference>
<keyword evidence="4" id="KW-0539">Nucleus</keyword>
<gene>
    <name evidence="7" type="ORF">FB45DRAFT_903366</name>
</gene>
<dbReference type="AlphaFoldDB" id="A0AAD7C4J7"/>
<keyword evidence="2" id="KW-0238">DNA-binding</keyword>
<reference evidence="7" key="1">
    <citation type="submission" date="2023-03" db="EMBL/GenBank/DDBJ databases">
        <title>Massive genome expansion in bonnet fungi (Mycena s.s.) driven by repeated elements and novel gene families across ecological guilds.</title>
        <authorList>
            <consortium name="Lawrence Berkeley National Laboratory"/>
            <person name="Harder C.B."/>
            <person name="Miyauchi S."/>
            <person name="Viragh M."/>
            <person name="Kuo A."/>
            <person name="Thoen E."/>
            <person name="Andreopoulos B."/>
            <person name="Lu D."/>
            <person name="Skrede I."/>
            <person name="Drula E."/>
            <person name="Henrissat B."/>
            <person name="Morin E."/>
            <person name="Kohler A."/>
            <person name="Barry K."/>
            <person name="LaButti K."/>
            <person name="Morin E."/>
            <person name="Salamov A."/>
            <person name="Lipzen A."/>
            <person name="Mereny Z."/>
            <person name="Hegedus B."/>
            <person name="Baldrian P."/>
            <person name="Stursova M."/>
            <person name="Weitz H."/>
            <person name="Taylor A."/>
            <person name="Grigoriev I.V."/>
            <person name="Nagy L.G."/>
            <person name="Martin F."/>
            <person name="Kauserud H."/>
        </authorList>
    </citation>
    <scope>NUCLEOTIDE SEQUENCE</scope>
    <source>
        <strain evidence="7">9284</strain>
    </source>
</reference>
<evidence type="ECO:0000313" key="8">
    <source>
        <dbReference type="Proteomes" id="UP001221142"/>
    </source>
</evidence>
<dbReference type="Gene3D" id="3.30.200.160">
    <property type="entry name" value="TFIIIC, subcomplex tauA, subunit Sfc1, barrel domain"/>
    <property type="match status" value="1"/>
</dbReference>
<evidence type="ECO:0000256" key="3">
    <source>
        <dbReference type="ARBA" id="ARBA00023163"/>
    </source>
</evidence>
<dbReference type="GO" id="GO:0006384">
    <property type="term" value="P:transcription initiation at RNA polymerase III promoter"/>
    <property type="evidence" value="ECO:0007669"/>
    <property type="project" value="InterPro"/>
</dbReference>
<dbReference type="InterPro" id="IPR041499">
    <property type="entry name" value="Tfc1/Sfc1_N"/>
</dbReference>
<organism evidence="7 8">
    <name type="scientific">Roridomyces roridus</name>
    <dbReference type="NCBI Taxonomy" id="1738132"/>
    <lineage>
        <taxon>Eukaryota</taxon>
        <taxon>Fungi</taxon>
        <taxon>Dikarya</taxon>
        <taxon>Basidiomycota</taxon>
        <taxon>Agaricomycotina</taxon>
        <taxon>Agaricomycetes</taxon>
        <taxon>Agaricomycetidae</taxon>
        <taxon>Agaricales</taxon>
        <taxon>Marasmiineae</taxon>
        <taxon>Mycenaceae</taxon>
        <taxon>Roridomyces</taxon>
    </lineage>
</organism>
<evidence type="ECO:0000256" key="4">
    <source>
        <dbReference type="ARBA" id="ARBA00023242"/>
    </source>
</evidence>
<dbReference type="GO" id="GO:0001002">
    <property type="term" value="F:RNA polymerase III type 1 promoter sequence-specific DNA binding"/>
    <property type="evidence" value="ECO:0007669"/>
    <property type="project" value="TreeGrafter"/>
</dbReference>
<evidence type="ECO:0000259" key="5">
    <source>
        <dbReference type="Pfam" id="PF09734"/>
    </source>
</evidence>
<evidence type="ECO:0000256" key="1">
    <source>
        <dbReference type="ARBA" id="ARBA00004123"/>
    </source>
</evidence>
<sequence>MDLPATHFYSIEYPGYVRLESVPIAVKNVGGQAVLDRAFKRTSAAAKQQQTDATVELKLRPDNPFAHPVPGDVAPTNNLVLKVVKRKRKNRMDTDDPAALQGEYVATIVGVTSKTVRFRSMADYQYQPDANDPITKLRHAMDNMDVEAIRSYVLPPEKADYMVPIASPSQDGDVNMNLDPELTGIPLPEAGADQPMRSNLRLFPPPLFSRQTVPQFYNFKPSTASMISTTVNEETGEEKKRLINRMRWKGFGPLSMSYSERQIPEKAAQNVQDVRSTLNETLLKKLDEVFSERPIWTRGALFSRLTALEARDVINSKPLLASVCYVFHDGPWRDTLIRFGYDPRKHPDARFFQRLYFRNANHPILKPSVMTRRQERTLANMDNWAVAIEDGSERDIERRKAHLFDGKTLTKETASFQLCDIIDPMLKEMIEDAQELREDPDERDGWYTNHALERIKTVLRHKFFTVLEGHPASDDECRQLLAVSEKLPSKSAKDVSSLRSVRLQAGKHNMAKGAMRPEDAAALRLRAALDKSIRARGGIGTEEDEE</sequence>
<keyword evidence="8" id="KW-1185">Reference proteome</keyword>
<comment type="caution">
    <text evidence="7">The sequence shown here is derived from an EMBL/GenBank/DDBJ whole genome shotgun (WGS) entry which is preliminary data.</text>
</comment>
<name>A0AAD7C4J7_9AGAR</name>
<dbReference type="PANTHER" id="PTHR13230">
    <property type="entry name" value="GENERAL TRANSCRIPTION FACTOR IIIC, POLYPEPTIDE 5"/>
    <property type="match status" value="1"/>
</dbReference>
<evidence type="ECO:0000259" key="6">
    <source>
        <dbReference type="Pfam" id="PF17682"/>
    </source>
</evidence>
<dbReference type="EMBL" id="JARKIF010000005">
    <property type="protein sequence ID" value="KAJ7638617.1"/>
    <property type="molecule type" value="Genomic_DNA"/>
</dbReference>
<proteinExistence type="predicted"/>
<comment type="subcellular location">
    <subcellularLocation>
        <location evidence="1">Nucleus</location>
    </subcellularLocation>
</comment>
<feature type="domain" description="Transcription factor IIIC subunit 5 HTH" evidence="5">
    <location>
        <begin position="202"/>
        <end position="358"/>
    </location>
</feature>
<dbReference type="Pfam" id="PF17682">
    <property type="entry name" value="Tau95_N"/>
    <property type="match status" value="1"/>
</dbReference>
<accession>A0AAD7C4J7</accession>
<dbReference type="PANTHER" id="PTHR13230:SF5">
    <property type="entry name" value="GENERAL TRANSCRIPTION FACTOR 3C POLYPEPTIDE 5"/>
    <property type="match status" value="1"/>
</dbReference>
<dbReference type="InterPro" id="IPR040454">
    <property type="entry name" value="TF_IIIC_Tfc1/Sfc1"/>
</dbReference>
<protein>
    <submittedName>
        <fullName evidence="7">RNA polymerase III transcription factor IIIC subunit-domain-containing protein</fullName>
    </submittedName>
</protein>